<accession>A0A9P6MNH4</accession>
<feature type="region of interest" description="Disordered" evidence="1">
    <location>
        <begin position="127"/>
        <end position="167"/>
    </location>
</feature>
<dbReference type="AlphaFoldDB" id="A0A9P6MNH4"/>
<feature type="compositionally biased region" description="Acidic residues" evidence="1">
    <location>
        <begin position="128"/>
        <end position="149"/>
    </location>
</feature>
<evidence type="ECO:0000256" key="1">
    <source>
        <dbReference type="SAM" id="MobiDB-lite"/>
    </source>
</evidence>
<evidence type="ECO:0000313" key="3">
    <source>
        <dbReference type="Proteomes" id="UP000703661"/>
    </source>
</evidence>
<name>A0A9P6MNH4_9FUNG</name>
<proteinExistence type="predicted"/>
<gene>
    <name evidence="2" type="ORF">BGZ80_003879</name>
</gene>
<dbReference type="SUPFAM" id="SSF81383">
    <property type="entry name" value="F-box domain"/>
    <property type="match status" value="1"/>
</dbReference>
<comment type="caution">
    <text evidence="2">The sequence shown here is derived from an EMBL/GenBank/DDBJ whole genome shotgun (WGS) entry which is preliminary data.</text>
</comment>
<dbReference type="EMBL" id="JAAAID010002052">
    <property type="protein sequence ID" value="KAG0008083.1"/>
    <property type="molecule type" value="Genomic_DNA"/>
</dbReference>
<evidence type="ECO:0000313" key="2">
    <source>
        <dbReference type="EMBL" id="KAG0008083.1"/>
    </source>
</evidence>
<evidence type="ECO:0008006" key="4">
    <source>
        <dbReference type="Google" id="ProtNLM"/>
    </source>
</evidence>
<sequence length="193" mass="21749">MHTPGEATAHALNLYEIRAHIAQFLSFSDITKAIRVCRQWNDFFHPLLFNAFKIAGNRKNPPLEVLQKYARYIHKLEFDALSAQAPPEYFFLQGCSSLTKLAFRIGNVPQYRVSDLLEENIKIPMELYDPDGDTEEDTEEDTEDSDDPDTGPITTSDASRSSAKEGRNVTSMGVGPLFRFVTCIFSSGDHLNL</sequence>
<protein>
    <recommendedName>
        <fullName evidence="4">F-box domain-containing protein</fullName>
    </recommendedName>
</protein>
<dbReference type="Gene3D" id="1.20.1280.50">
    <property type="match status" value="1"/>
</dbReference>
<dbReference type="Proteomes" id="UP000703661">
    <property type="component" value="Unassembled WGS sequence"/>
</dbReference>
<reference evidence="2" key="1">
    <citation type="journal article" date="2020" name="Fungal Divers.">
        <title>Resolving the Mortierellaceae phylogeny through synthesis of multi-gene phylogenetics and phylogenomics.</title>
        <authorList>
            <person name="Vandepol N."/>
            <person name="Liber J."/>
            <person name="Desiro A."/>
            <person name="Na H."/>
            <person name="Kennedy M."/>
            <person name="Barry K."/>
            <person name="Grigoriev I.V."/>
            <person name="Miller A.N."/>
            <person name="O'Donnell K."/>
            <person name="Stajich J.E."/>
            <person name="Bonito G."/>
        </authorList>
    </citation>
    <scope>NUCLEOTIDE SEQUENCE</scope>
    <source>
        <strain evidence="2">NRRL 2769</strain>
    </source>
</reference>
<dbReference type="InterPro" id="IPR036047">
    <property type="entry name" value="F-box-like_dom_sf"/>
</dbReference>
<keyword evidence="3" id="KW-1185">Reference proteome</keyword>
<organism evidence="2 3">
    <name type="scientific">Entomortierella chlamydospora</name>
    <dbReference type="NCBI Taxonomy" id="101097"/>
    <lineage>
        <taxon>Eukaryota</taxon>
        <taxon>Fungi</taxon>
        <taxon>Fungi incertae sedis</taxon>
        <taxon>Mucoromycota</taxon>
        <taxon>Mortierellomycotina</taxon>
        <taxon>Mortierellomycetes</taxon>
        <taxon>Mortierellales</taxon>
        <taxon>Mortierellaceae</taxon>
        <taxon>Entomortierella</taxon>
    </lineage>
</organism>